<protein>
    <submittedName>
        <fullName evidence="2">Uncharacterized protein</fullName>
    </submittedName>
</protein>
<organism evidence="2 3">
    <name type="scientific">Actinomyces howellii</name>
    <dbReference type="NCBI Taxonomy" id="52771"/>
    <lineage>
        <taxon>Bacteria</taxon>
        <taxon>Bacillati</taxon>
        <taxon>Actinomycetota</taxon>
        <taxon>Actinomycetes</taxon>
        <taxon>Actinomycetales</taxon>
        <taxon>Actinomycetaceae</taxon>
        <taxon>Actinomyces</taxon>
    </lineage>
</organism>
<feature type="transmembrane region" description="Helical" evidence="1">
    <location>
        <begin position="58"/>
        <end position="82"/>
    </location>
</feature>
<keyword evidence="3" id="KW-1185">Reference proteome</keyword>
<gene>
    <name evidence="2" type="ORF">NCTC11636_01020</name>
</gene>
<evidence type="ECO:0000313" key="3">
    <source>
        <dbReference type="Proteomes" id="UP000266895"/>
    </source>
</evidence>
<proteinExistence type="predicted"/>
<name>A0A3S4RF35_9ACTO</name>
<keyword evidence="1" id="KW-0812">Transmembrane</keyword>
<evidence type="ECO:0000256" key="1">
    <source>
        <dbReference type="SAM" id="Phobius"/>
    </source>
</evidence>
<feature type="transmembrane region" description="Helical" evidence="1">
    <location>
        <begin position="29"/>
        <end position="52"/>
    </location>
</feature>
<keyword evidence="1" id="KW-0472">Membrane</keyword>
<keyword evidence="1" id="KW-1133">Transmembrane helix</keyword>
<accession>A0A3S4RF35</accession>
<sequence length="83" mass="7813">MTAPVVDDVVVSSSASTTSSQAEAKAADLLTFTIGMAAVAAVVITMAAVGAITGSAALLIAAGLTGTAASLTGVYTGVNLLAA</sequence>
<dbReference type="KEGG" id="ahw:NCTC11636_01020"/>
<dbReference type="AlphaFoldDB" id="A0A3S4RF35"/>
<dbReference type="Proteomes" id="UP000266895">
    <property type="component" value="Chromosome"/>
</dbReference>
<dbReference type="EMBL" id="LR134350">
    <property type="protein sequence ID" value="VEG27415.1"/>
    <property type="molecule type" value="Genomic_DNA"/>
</dbReference>
<dbReference type="RefSeq" id="WP_126382174.1">
    <property type="nucleotide sequence ID" value="NZ_LR134350.1"/>
</dbReference>
<reference evidence="2 3" key="1">
    <citation type="submission" date="2018-12" db="EMBL/GenBank/DDBJ databases">
        <authorList>
            <consortium name="Pathogen Informatics"/>
        </authorList>
    </citation>
    <scope>NUCLEOTIDE SEQUENCE [LARGE SCALE GENOMIC DNA]</scope>
    <source>
        <strain evidence="2 3">NCTC11636</strain>
    </source>
</reference>
<evidence type="ECO:0000313" key="2">
    <source>
        <dbReference type="EMBL" id="VEG27415.1"/>
    </source>
</evidence>